<keyword evidence="2" id="KW-0808">Transferase</keyword>
<gene>
    <name evidence="2" type="ORF">MC7420_6792</name>
</gene>
<feature type="domain" description="CheR-type methyltransferase" evidence="1">
    <location>
        <begin position="1"/>
        <end position="231"/>
    </location>
</feature>
<dbReference type="AlphaFoldDB" id="B4VWN8"/>
<dbReference type="eggNOG" id="COG1352">
    <property type="taxonomic scope" value="Bacteria"/>
</dbReference>
<protein>
    <submittedName>
        <fullName evidence="2">CheR methyltransferase, SAM binding domain protein</fullName>
        <ecNumber evidence="2">2.1.1.80</ecNumber>
    </submittedName>
</protein>
<sequence>MKAIKLTFPEDYYLLLNCQTREANQEWKKLVVLLTNLESYFFRDKEQCKLLKTKILPELIQRHQVDKTLRLCSAGCSTGEEPYSLAIMLNELIPDIDSWNLVVFGIDINQEALAKAKQGIYRAWSLRSIDPKIKHEYFKRIDNHYHIDDNVKSLVKWQQINLVKDPFPQPHLDLQAFDLIICRNVFIYFESSAIAQALDKFYHALQPLGYLITGHSELYGQLLKQFQTNVFPESLVYQRQTESLVYTPVGDVPSPLTWDTEDDYTLTFNPETLEHDLEKNTIKMQHVALNLLKQLPPNTPLQKLGNLTPSELIKQLQSSLNSIEPDSP</sequence>
<proteinExistence type="predicted"/>
<evidence type="ECO:0000259" key="1">
    <source>
        <dbReference type="PROSITE" id="PS50123"/>
    </source>
</evidence>
<evidence type="ECO:0000313" key="3">
    <source>
        <dbReference type="Proteomes" id="UP000003835"/>
    </source>
</evidence>
<dbReference type="Gene3D" id="3.40.50.150">
    <property type="entry name" value="Vaccinia Virus protein VP39"/>
    <property type="match status" value="1"/>
</dbReference>
<dbReference type="EMBL" id="DS989856">
    <property type="protein sequence ID" value="EDX73744.1"/>
    <property type="molecule type" value="Genomic_DNA"/>
</dbReference>
<dbReference type="InterPro" id="IPR050903">
    <property type="entry name" value="Bact_Chemotaxis_MeTrfase"/>
</dbReference>
<accession>B4VWN8</accession>
<dbReference type="PANTHER" id="PTHR24422">
    <property type="entry name" value="CHEMOTAXIS PROTEIN METHYLTRANSFERASE"/>
    <property type="match status" value="1"/>
</dbReference>
<dbReference type="PROSITE" id="PS50123">
    <property type="entry name" value="CHER"/>
    <property type="match status" value="1"/>
</dbReference>
<dbReference type="InterPro" id="IPR000780">
    <property type="entry name" value="CheR_MeTrfase"/>
</dbReference>
<dbReference type="PRINTS" id="PR00996">
    <property type="entry name" value="CHERMTFRASE"/>
</dbReference>
<dbReference type="SUPFAM" id="SSF53335">
    <property type="entry name" value="S-adenosyl-L-methionine-dependent methyltransferases"/>
    <property type="match status" value="1"/>
</dbReference>
<dbReference type="EC" id="2.1.1.80" evidence="2"/>
<dbReference type="GO" id="GO:0032259">
    <property type="term" value="P:methylation"/>
    <property type="evidence" value="ECO:0007669"/>
    <property type="project" value="UniProtKB-KW"/>
</dbReference>
<dbReference type="GO" id="GO:0008983">
    <property type="term" value="F:protein-glutamate O-methyltransferase activity"/>
    <property type="evidence" value="ECO:0007669"/>
    <property type="project" value="UniProtKB-EC"/>
</dbReference>
<evidence type="ECO:0000313" key="2">
    <source>
        <dbReference type="EMBL" id="EDX73744.1"/>
    </source>
</evidence>
<dbReference type="HOGENOM" id="CLU_025854_4_1_3"/>
<dbReference type="InterPro" id="IPR029063">
    <property type="entry name" value="SAM-dependent_MTases_sf"/>
</dbReference>
<dbReference type="PANTHER" id="PTHR24422:SF10">
    <property type="entry name" value="CHEMOTAXIS PROTEIN METHYLTRANSFERASE 2"/>
    <property type="match status" value="1"/>
</dbReference>
<dbReference type="SMART" id="SM00138">
    <property type="entry name" value="MeTrc"/>
    <property type="match status" value="1"/>
</dbReference>
<dbReference type="InterPro" id="IPR022642">
    <property type="entry name" value="CheR_C"/>
</dbReference>
<keyword evidence="2" id="KW-0489">Methyltransferase</keyword>
<reference evidence="2 3" key="1">
    <citation type="submission" date="2008-07" db="EMBL/GenBank/DDBJ databases">
        <authorList>
            <person name="Tandeau de Marsac N."/>
            <person name="Ferriera S."/>
            <person name="Johnson J."/>
            <person name="Kravitz S."/>
            <person name="Beeson K."/>
            <person name="Sutton G."/>
            <person name="Rogers Y.-H."/>
            <person name="Friedman R."/>
            <person name="Frazier M."/>
            <person name="Venter J.C."/>
        </authorList>
    </citation>
    <scope>NUCLEOTIDE SEQUENCE [LARGE SCALE GENOMIC DNA]</scope>
    <source>
        <strain evidence="2 3">PCC 7420</strain>
    </source>
</reference>
<keyword evidence="3" id="KW-1185">Reference proteome</keyword>
<organism evidence="2 3">
    <name type="scientific">Coleofasciculus chthonoplastes PCC 7420</name>
    <dbReference type="NCBI Taxonomy" id="118168"/>
    <lineage>
        <taxon>Bacteria</taxon>
        <taxon>Bacillati</taxon>
        <taxon>Cyanobacteriota</taxon>
        <taxon>Cyanophyceae</taxon>
        <taxon>Coleofasciculales</taxon>
        <taxon>Coleofasciculaceae</taxon>
        <taxon>Coleofasciculus</taxon>
    </lineage>
</organism>
<dbReference type="Pfam" id="PF01739">
    <property type="entry name" value="CheR"/>
    <property type="match status" value="1"/>
</dbReference>
<dbReference type="STRING" id="118168.MC7420_6792"/>
<name>B4VWN8_9CYAN</name>
<dbReference type="Proteomes" id="UP000003835">
    <property type="component" value="Unassembled WGS sequence"/>
</dbReference>